<organism evidence="1 2">
    <name type="scientific">Tanacetum coccineum</name>
    <dbReference type="NCBI Taxonomy" id="301880"/>
    <lineage>
        <taxon>Eukaryota</taxon>
        <taxon>Viridiplantae</taxon>
        <taxon>Streptophyta</taxon>
        <taxon>Embryophyta</taxon>
        <taxon>Tracheophyta</taxon>
        <taxon>Spermatophyta</taxon>
        <taxon>Magnoliopsida</taxon>
        <taxon>eudicotyledons</taxon>
        <taxon>Gunneridae</taxon>
        <taxon>Pentapetalae</taxon>
        <taxon>asterids</taxon>
        <taxon>campanulids</taxon>
        <taxon>Asterales</taxon>
        <taxon>Asteraceae</taxon>
        <taxon>Asteroideae</taxon>
        <taxon>Anthemideae</taxon>
        <taxon>Anthemidinae</taxon>
        <taxon>Tanacetum</taxon>
    </lineage>
</organism>
<proteinExistence type="predicted"/>
<dbReference type="PANTHER" id="PTHR33240">
    <property type="entry name" value="OS08G0508500 PROTEIN"/>
    <property type="match status" value="1"/>
</dbReference>
<dbReference type="InterPro" id="IPR043502">
    <property type="entry name" value="DNA/RNA_pol_sf"/>
</dbReference>
<evidence type="ECO:0008006" key="3">
    <source>
        <dbReference type="Google" id="ProtNLM"/>
    </source>
</evidence>
<reference evidence="1" key="1">
    <citation type="journal article" date="2022" name="Int. J. Mol. Sci.">
        <title>Draft Genome of Tanacetum Coccineum: Genomic Comparison of Closely Related Tanacetum-Family Plants.</title>
        <authorList>
            <person name="Yamashiro T."/>
            <person name="Shiraishi A."/>
            <person name="Nakayama K."/>
            <person name="Satake H."/>
        </authorList>
    </citation>
    <scope>NUCLEOTIDE SEQUENCE</scope>
</reference>
<gene>
    <name evidence="1" type="ORF">Tco_0891035</name>
</gene>
<sequence>MVLTTTSLTGFSGETIWPIGQLRLLVTIEDADHSTRAWMNFMIVRSLSLYNGIIKRHRIQEIQVVPSTAHGMLKFLADKGIVTICSTILIHTECAMMVTSSKEITKSYSNQMDAIRERMDEIMLTPEEKLGYIRMKKRGQAPKRAKAIQAEVQKLVEAGIIREVYYHEWLSNPVMVKKHDLAGG</sequence>
<dbReference type="Proteomes" id="UP001151760">
    <property type="component" value="Unassembled WGS sequence"/>
</dbReference>
<reference evidence="1" key="2">
    <citation type="submission" date="2022-01" db="EMBL/GenBank/DDBJ databases">
        <authorList>
            <person name="Yamashiro T."/>
            <person name="Shiraishi A."/>
            <person name="Satake H."/>
            <person name="Nakayama K."/>
        </authorList>
    </citation>
    <scope>NUCLEOTIDE SEQUENCE</scope>
</reference>
<dbReference type="Gene3D" id="3.10.10.10">
    <property type="entry name" value="HIV Type 1 Reverse Transcriptase, subunit A, domain 1"/>
    <property type="match status" value="1"/>
</dbReference>
<accession>A0ABQ5C3A6</accession>
<dbReference type="EMBL" id="BQNB010013861">
    <property type="protein sequence ID" value="GJT21098.1"/>
    <property type="molecule type" value="Genomic_DNA"/>
</dbReference>
<name>A0ABQ5C3A6_9ASTR</name>
<dbReference type="PANTHER" id="PTHR33240:SF15">
    <property type="entry name" value="GAG-PRO-LIKE PROTEIN"/>
    <property type="match status" value="1"/>
</dbReference>
<evidence type="ECO:0000313" key="2">
    <source>
        <dbReference type="Proteomes" id="UP001151760"/>
    </source>
</evidence>
<evidence type="ECO:0000313" key="1">
    <source>
        <dbReference type="EMBL" id="GJT21098.1"/>
    </source>
</evidence>
<dbReference type="SUPFAM" id="SSF56672">
    <property type="entry name" value="DNA/RNA polymerases"/>
    <property type="match status" value="1"/>
</dbReference>
<protein>
    <recommendedName>
        <fullName evidence="3">Reverse transcriptase domain-containing protein</fullName>
    </recommendedName>
</protein>
<keyword evidence="2" id="KW-1185">Reference proteome</keyword>
<comment type="caution">
    <text evidence="1">The sequence shown here is derived from an EMBL/GenBank/DDBJ whole genome shotgun (WGS) entry which is preliminary data.</text>
</comment>